<dbReference type="EMBL" id="CAUOFW020010311">
    <property type="protein sequence ID" value="CAK9188133.1"/>
    <property type="molecule type" value="Genomic_DNA"/>
</dbReference>
<sequence>MEKPPLLMCITKRKGDFMKNCSFGDNENELLYDIPPDRGKSSEYCTKDAIEKSTLCGPCYAEHEVVTTRVNYEIRGMNHIEGGWPKDINPTDLEQTVRFKKKIEKDDMYIHSVRQLSYVSH</sequence>
<name>A0ABC8V478_9AQUA</name>
<evidence type="ECO:0000313" key="1">
    <source>
        <dbReference type="EMBL" id="CAK9188133.1"/>
    </source>
</evidence>
<accession>A0ABC8V478</accession>
<proteinExistence type="predicted"/>
<protein>
    <submittedName>
        <fullName evidence="1">Uncharacterized protein</fullName>
    </submittedName>
</protein>
<comment type="caution">
    <text evidence="1">The sequence shown here is derived from an EMBL/GenBank/DDBJ whole genome shotgun (WGS) entry which is preliminary data.</text>
</comment>
<organism evidence="1 2">
    <name type="scientific">Ilex paraguariensis</name>
    <name type="common">yerba mate</name>
    <dbReference type="NCBI Taxonomy" id="185542"/>
    <lineage>
        <taxon>Eukaryota</taxon>
        <taxon>Viridiplantae</taxon>
        <taxon>Streptophyta</taxon>
        <taxon>Embryophyta</taxon>
        <taxon>Tracheophyta</taxon>
        <taxon>Spermatophyta</taxon>
        <taxon>Magnoliopsida</taxon>
        <taxon>eudicotyledons</taxon>
        <taxon>Gunneridae</taxon>
        <taxon>Pentapetalae</taxon>
        <taxon>asterids</taxon>
        <taxon>campanulids</taxon>
        <taxon>Aquifoliales</taxon>
        <taxon>Aquifoliaceae</taxon>
        <taxon>Ilex</taxon>
    </lineage>
</organism>
<evidence type="ECO:0000313" key="2">
    <source>
        <dbReference type="Proteomes" id="UP001642360"/>
    </source>
</evidence>
<gene>
    <name evidence="1" type="ORF">ILEXP_LOCUS58769</name>
</gene>
<reference evidence="1 2" key="1">
    <citation type="submission" date="2024-02" db="EMBL/GenBank/DDBJ databases">
        <authorList>
            <person name="Vignale AGUSTIN F."/>
            <person name="Sosa J E."/>
            <person name="Modenutti C."/>
        </authorList>
    </citation>
    <scope>NUCLEOTIDE SEQUENCE [LARGE SCALE GENOMIC DNA]</scope>
</reference>
<keyword evidence="2" id="KW-1185">Reference proteome</keyword>
<dbReference type="Proteomes" id="UP001642360">
    <property type="component" value="Unassembled WGS sequence"/>
</dbReference>
<dbReference type="AlphaFoldDB" id="A0ABC8V478"/>